<protein>
    <recommendedName>
        <fullName evidence="1">N-acetyltransferase domain-containing protein</fullName>
    </recommendedName>
</protein>
<dbReference type="OrthoDB" id="948250at2"/>
<proteinExistence type="predicted"/>
<sequence>MLYGEKVFLRPIELEDLPIIHKWRNDSEFIYPGLPDPTPFPKLEEWYEELVNSNKKVFLICDGSNDKPFGTVGISSINVQSQNAKLEIIIGEKEYRGQGFEIEAVVLFLDYCFKLLNLRRIAVKVDQDNEEYINSFEKVGFRKEGQLRRSIFKDGRYVDQYVMAIFKDEYFDRYLKE</sequence>
<dbReference type="Gene3D" id="3.40.630.30">
    <property type="match status" value="1"/>
</dbReference>
<dbReference type="KEGG" id="aft:BBF96_08225"/>
<dbReference type="InterPro" id="IPR000182">
    <property type="entry name" value="GNAT_dom"/>
</dbReference>
<dbReference type="EMBL" id="CP016379">
    <property type="protein sequence ID" value="AZR73369.1"/>
    <property type="molecule type" value="Genomic_DNA"/>
</dbReference>
<dbReference type="PANTHER" id="PTHR43415:SF3">
    <property type="entry name" value="GNAT-FAMILY ACETYLTRANSFERASE"/>
    <property type="match status" value="1"/>
</dbReference>
<name>A0A3Q9HQG2_9FIRM</name>
<dbReference type="GO" id="GO:0016747">
    <property type="term" value="F:acyltransferase activity, transferring groups other than amino-acyl groups"/>
    <property type="evidence" value="ECO:0007669"/>
    <property type="project" value="InterPro"/>
</dbReference>
<dbReference type="SUPFAM" id="SSF55729">
    <property type="entry name" value="Acyl-CoA N-acyltransferases (Nat)"/>
    <property type="match status" value="1"/>
</dbReference>
<dbReference type="Proteomes" id="UP000267250">
    <property type="component" value="Chromosome"/>
</dbReference>
<gene>
    <name evidence="2" type="ORF">BBF96_08225</name>
</gene>
<keyword evidence="3" id="KW-1185">Reference proteome</keyword>
<feature type="domain" description="N-acetyltransferase" evidence="1">
    <location>
        <begin position="7"/>
        <end position="168"/>
    </location>
</feature>
<dbReference type="AlphaFoldDB" id="A0A3Q9HQG2"/>
<evidence type="ECO:0000313" key="2">
    <source>
        <dbReference type="EMBL" id="AZR73369.1"/>
    </source>
</evidence>
<dbReference type="Pfam" id="PF13302">
    <property type="entry name" value="Acetyltransf_3"/>
    <property type="match status" value="1"/>
</dbReference>
<organism evidence="2 3">
    <name type="scientific">Anoxybacter fermentans</name>
    <dbReference type="NCBI Taxonomy" id="1323375"/>
    <lineage>
        <taxon>Bacteria</taxon>
        <taxon>Bacillati</taxon>
        <taxon>Bacillota</taxon>
        <taxon>Clostridia</taxon>
        <taxon>Halanaerobiales</taxon>
        <taxon>Anoxybacter</taxon>
    </lineage>
</organism>
<reference evidence="2 3" key="1">
    <citation type="submission" date="2016-07" db="EMBL/GenBank/DDBJ databases">
        <title>Genome and transcriptome analysis of iron-reducing fermentative bacteria Anoxybacter fermentans.</title>
        <authorList>
            <person name="Zeng X."/>
            <person name="Shao Z."/>
        </authorList>
    </citation>
    <scope>NUCLEOTIDE SEQUENCE [LARGE SCALE GENOMIC DNA]</scope>
    <source>
        <strain evidence="2 3">DY22613</strain>
    </source>
</reference>
<dbReference type="PANTHER" id="PTHR43415">
    <property type="entry name" value="SPERMIDINE N(1)-ACETYLTRANSFERASE"/>
    <property type="match status" value="1"/>
</dbReference>
<dbReference type="RefSeq" id="WP_127016705.1">
    <property type="nucleotide sequence ID" value="NZ_CP016379.1"/>
</dbReference>
<evidence type="ECO:0000259" key="1">
    <source>
        <dbReference type="PROSITE" id="PS51186"/>
    </source>
</evidence>
<dbReference type="PROSITE" id="PS51186">
    <property type="entry name" value="GNAT"/>
    <property type="match status" value="1"/>
</dbReference>
<accession>A0A3Q9HQG2</accession>
<evidence type="ECO:0000313" key="3">
    <source>
        <dbReference type="Proteomes" id="UP000267250"/>
    </source>
</evidence>
<dbReference type="InterPro" id="IPR016181">
    <property type="entry name" value="Acyl_CoA_acyltransferase"/>
</dbReference>